<dbReference type="SUPFAM" id="SSF51604">
    <property type="entry name" value="Enolase C-terminal domain-like"/>
    <property type="match status" value="1"/>
</dbReference>
<evidence type="ECO:0000256" key="1">
    <source>
        <dbReference type="ARBA" id="ARBA00008031"/>
    </source>
</evidence>
<evidence type="ECO:0000313" key="4">
    <source>
        <dbReference type="EMBL" id="MBS3652062.1"/>
    </source>
</evidence>
<dbReference type="InterPro" id="IPR013341">
    <property type="entry name" value="Mandelate_racemase_N_dom"/>
</dbReference>
<proteinExistence type="inferred from homology"/>
<organism evidence="4 5">
    <name type="scientific">Pseudaminobacter soli</name>
    <name type="common">ex Zhang et al. 2022</name>
    <dbReference type="NCBI Taxonomy" id="2831468"/>
    <lineage>
        <taxon>Bacteria</taxon>
        <taxon>Pseudomonadati</taxon>
        <taxon>Pseudomonadota</taxon>
        <taxon>Alphaproteobacteria</taxon>
        <taxon>Hyphomicrobiales</taxon>
        <taxon>Phyllobacteriaceae</taxon>
        <taxon>Pseudaminobacter</taxon>
    </lineage>
</organism>
<evidence type="ECO:0000313" key="5">
    <source>
        <dbReference type="Proteomes" id="UP000680348"/>
    </source>
</evidence>
<keyword evidence="2" id="KW-0479">Metal-binding</keyword>
<dbReference type="GO" id="GO:0046872">
    <property type="term" value="F:metal ion binding"/>
    <property type="evidence" value="ECO:0007669"/>
    <property type="project" value="UniProtKB-KW"/>
</dbReference>
<evidence type="ECO:0000256" key="2">
    <source>
        <dbReference type="ARBA" id="ARBA00022723"/>
    </source>
</evidence>
<dbReference type="InterPro" id="IPR036849">
    <property type="entry name" value="Enolase-like_C_sf"/>
</dbReference>
<comment type="similarity">
    <text evidence="1">Belongs to the mandelate racemase/muconate lactonizing enzyme family.</text>
</comment>
<dbReference type="CDD" id="cd03316">
    <property type="entry name" value="MR_like"/>
    <property type="match status" value="1"/>
</dbReference>
<dbReference type="EMBL" id="JAGWCR010000018">
    <property type="protein sequence ID" value="MBS3652062.1"/>
    <property type="molecule type" value="Genomic_DNA"/>
</dbReference>
<dbReference type="Pfam" id="PF02746">
    <property type="entry name" value="MR_MLE_N"/>
    <property type="match status" value="1"/>
</dbReference>
<dbReference type="GO" id="GO:0003824">
    <property type="term" value="F:catalytic activity"/>
    <property type="evidence" value="ECO:0007669"/>
    <property type="project" value="UniProtKB-ARBA"/>
</dbReference>
<dbReference type="Pfam" id="PF13378">
    <property type="entry name" value="MR_MLE_C"/>
    <property type="match status" value="1"/>
</dbReference>
<accession>A0A942EBI4</accession>
<feature type="domain" description="Mandelate racemase/muconate lactonizing enzyme C-terminal" evidence="3">
    <location>
        <begin position="151"/>
        <end position="247"/>
    </location>
</feature>
<keyword evidence="5" id="KW-1185">Reference proteome</keyword>
<dbReference type="PANTHER" id="PTHR48080:SF3">
    <property type="entry name" value="ENOLASE SUPERFAMILY MEMBER DDB_G0284701"/>
    <property type="match status" value="1"/>
</dbReference>
<dbReference type="InterPro" id="IPR029017">
    <property type="entry name" value="Enolase-like_N"/>
</dbReference>
<dbReference type="Gene3D" id="3.30.390.10">
    <property type="entry name" value="Enolase-like, N-terminal domain"/>
    <property type="match status" value="1"/>
</dbReference>
<dbReference type="InterPro" id="IPR029065">
    <property type="entry name" value="Enolase_C-like"/>
</dbReference>
<dbReference type="PANTHER" id="PTHR48080">
    <property type="entry name" value="D-GALACTONATE DEHYDRATASE-RELATED"/>
    <property type="match status" value="1"/>
</dbReference>
<dbReference type="SUPFAM" id="SSF54826">
    <property type="entry name" value="Enolase N-terminal domain-like"/>
    <property type="match status" value="1"/>
</dbReference>
<comment type="caution">
    <text evidence="4">The sequence shown here is derived from an EMBL/GenBank/DDBJ whole genome shotgun (WGS) entry which is preliminary data.</text>
</comment>
<gene>
    <name evidence="4" type="ORF">KEU06_25990</name>
</gene>
<evidence type="ECO:0000259" key="3">
    <source>
        <dbReference type="SMART" id="SM00922"/>
    </source>
</evidence>
<reference evidence="4" key="1">
    <citation type="submission" date="2021-04" db="EMBL/GenBank/DDBJ databases">
        <title>Pseudaminobacter soli sp. nov., isolated from paddy soil contaminated by heavy metals.</title>
        <authorList>
            <person name="Zhang K."/>
        </authorList>
    </citation>
    <scope>NUCLEOTIDE SEQUENCE</scope>
    <source>
        <strain evidence="4">19-2017</strain>
    </source>
</reference>
<protein>
    <submittedName>
        <fullName evidence="4">Mandelate racemase/muconate lactonizing enzyme family protein</fullName>
    </submittedName>
</protein>
<dbReference type="InterPro" id="IPR013342">
    <property type="entry name" value="Mandelate_racemase_C"/>
</dbReference>
<dbReference type="InterPro" id="IPR034593">
    <property type="entry name" value="DgoD-like"/>
</dbReference>
<dbReference type="Gene3D" id="3.20.20.120">
    <property type="entry name" value="Enolase-like C-terminal domain"/>
    <property type="match status" value="1"/>
</dbReference>
<sequence>MKITRIEIIALDQPHKGRLIFATGPTPAANNFILMKIHTDEGHVGLGSSYSFPDAPLLKSGVSREGAMVLMKDLARMLIGEDPRRTHYLLNKLETSISGWYSENWYVLGTFDCALYDLKGKLYGVPVYELLGGLQRERIPLEHIQSFLPTPEEAAEEAKRYIDGGFKSIKLHVNSDAQNAVARMKAAREALGPAIPIGVDMGMAYSLSGALRTIESLNEYDLNFVEQPLPAYDIEGQVLLRQKCRVPILADHGAMSISEAFASIKAGAYDGAHCLLCRVGGIHRAVKWADLMDISFTDYQICNQGNTIAAAAGAHFGVARKKSDRFNDELGLFLYLHGTTDTKSITDDIVRDPGFTIENGELHSPRGPGLGVELDDDMVARYRSPSLQPIVVD</sequence>
<dbReference type="SMART" id="SM00922">
    <property type="entry name" value="MR_MLE"/>
    <property type="match status" value="1"/>
</dbReference>
<dbReference type="SFLD" id="SFLDS00001">
    <property type="entry name" value="Enolase"/>
    <property type="match status" value="1"/>
</dbReference>
<dbReference type="Proteomes" id="UP000680348">
    <property type="component" value="Unassembled WGS sequence"/>
</dbReference>
<dbReference type="RefSeq" id="WP_188257619.1">
    <property type="nucleotide sequence ID" value="NZ_JABVCF010000018.1"/>
</dbReference>
<name>A0A942EBI4_9HYPH</name>
<dbReference type="AlphaFoldDB" id="A0A942EBI4"/>